<dbReference type="SUPFAM" id="SSF53474">
    <property type="entry name" value="alpha/beta-Hydrolases"/>
    <property type="match status" value="1"/>
</dbReference>
<dbReference type="PIRSF" id="PIRSF029171">
    <property type="entry name" value="Esterase_LipA"/>
    <property type="match status" value="1"/>
</dbReference>
<gene>
    <name evidence="1" type="ORF">MNVI_38480</name>
</gene>
<dbReference type="InterPro" id="IPR005152">
    <property type="entry name" value="Lipase_secreted"/>
</dbReference>
<proteinExistence type="predicted"/>
<dbReference type="InterPro" id="IPR029058">
    <property type="entry name" value="AB_hydrolase_fold"/>
</dbReference>
<dbReference type="Pfam" id="PF03583">
    <property type="entry name" value="LIP"/>
    <property type="match status" value="1"/>
</dbReference>
<accession>A0A7I7PJ37</accession>
<dbReference type="Gene3D" id="3.40.50.1820">
    <property type="entry name" value="alpha/beta hydrolase"/>
    <property type="match status" value="1"/>
</dbReference>
<reference evidence="1 2" key="1">
    <citation type="journal article" date="2019" name="Emerg. Microbes Infect.">
        <title>Comprehensive subspecies identification of 175 nontuberculous mycobacteria species based on 7547 genomic profiles.</title>
        <authorList>
            <person name="Matsumoto Y."/>
            <person name="Kinjo T."/>
            <person name="Motooka D."/>
            <person name="Nabeya D."/>
            <person name="Jung N."/>
            <person name="Uechi K."/>
            <person name="Horii T."/>
            <person name="Iida T."/>
            <person name="Fujita J."/>
            <person name="Nakamura S."/>
        </authorList>
    </citation>
    <scope>NUCLEOTIDE SEQUENCE [LARGE SCALE GENOMIC DNA]</scope>
    <source>
        <strain evidence="1 2">JCM 16367</strain>
    </source>
</reference>
<dbReference type="Gene3D" id="1.10.260.130">
    <property type="match status" value="1"/>
</dbReference>
<dbReference type="EMBL" id="AP022583">
    <property type="protein sequence ID" value="BBY08530.1"/>
    <property type="molecule type" value="Genomic_DNA"/>
</dbReference>
<dbReference type="PANTHER" id="PTHR34853:SF1">
    <property type="entry name" value="LIPASE 5"/>
    <property type="match status" value="1"/>
</dbReference>
<dbReference type="KEGG" id="mnv:MNVI_38480"/>
<evidence type="ECO:0000313" key="1">
    <source>
        <dbReference type="EMBL" id="BBY08530.1"/>
    </source>
</evidence>
<dbReference type="PANTHER" id="PTHR34853">
    <property type="match status" value="1"/>
</dbReference>
<sequence length="465" mass="50490">MIVGGRADWILNTLLSNNAGMDPATLASATGAEWIARPPHEELRRKQRPLLPSDDPFYEPPPGYEHALPGTVLRSREVELAFLGLVPQRTVATQLLYRTTDMNGKPEATVTTVIVPREVAPGQPCPLLSYQCAIDAVASRCFPSYALRRYAKAIGALAPLEFLLINAALAEGWAVSVPDHEGRHGMWGAPYEPGYSILDGVRAALGSERLGLSTSAPVALWGYSGGGLATAWAAELCADYAPELDIVGAVLGSPVGDLGHTFRRLNGGFLAGLPALVIAALAHVYPDLDRVIKEHTSEEGRTLLCELEDMTTVGAVIRMAGKNVGKYLDRPLEEILEMPEVQYVFDNIKLGKTVPTPPVLIVQAVHDYLIAVDDIDALADAYSGGGADVTYHRDAFNEHLLLHPMSAPMTLRWLQDRFARRPLTDHVIRTTWPTILNPATYIGMARLGKIAAKVITGRPVRRRPL</sequence>
<name>A0A7I7PJ37_9MYCO</name>
<dbReference type="GO" id="GO:0004806">
    <property type="term" value="F:triacylglycerol lipase activity"/>
    <property type="evidence" value="ECO:0007669"/>
    <property type="project" value="InterPro"/>
</dbReference>
<dbReference type="AlphaFoldDB" id="A0A7I7PJ37"/>
<organism evidence="1 2">
    <name type="scientific">Mycobacterium noviomagense</name>
    <dbReference type="NCBI Taxonomy" id="459858"/>
    <lineage>
        <taxon>Bacteria</taxon>
        <taxon>Bacillati</taxon>
        <taxon>Actinomycetota</taxon>
        <taxon>Actinomycetes</taxon>
        <taxon>Mycobacteriales</taxon>
        <taxon>Mycobacteriaceae</taxon>
        <taxon>Mycobacterium</taxon>
    </lineage>
</organism>
<dbReference type="GO" id="GO:0016042">
    <property type="term" value="P:lipid catabolic process"/>
    <property type="evidence" value="ECO:0007669"/>
    <property type="project" value="InterPro"/>
</dbReference>
<protein>
    <submittedName>
        <fullName evidence="1">Lipase</fullName>
    </submittedName>
</protein>
<dbReference type="Proteomes" id="UP000466894">
    <property type="component" value="Chromosome"/>
</dbReference>
<evidence type="ECO:0000313" key="2">
    <source>
        <dbReference type="Proteomes" id="UP000466894"/>
    </source>
</evidence>